<dbReference type="AlphaFoldDB" id="A0A1D3CXR1"/>
<gene>
    <name evidence="1" type="ORF">cyc_04558</name>
</gene>
<proteinExistence type="predicted"/>
<protein>
    <submittedName>
        <fullName evidence="1">Uncharacterized protein</fullName>
    </submittedName>
</protein>
<sequence>MRRIWPPRVSLHVGSRLTTPQGRTVKYYACPLVGGSSIAEGLLVGSLAQSLALLRMRSPAVSIQPAGWTAGSFTAANTQTEANRRYSSSAELQQEKLQAVSPQGVPLKESQEETRELVPRAAVLQRHSDVQTPGACGVTTAATEKLLTRLMPQLGQAALQRVARERISGATAGGGRAEAPPLPASALVLLQRTAAASPLASGEAAWAADIARALRGVLGHATCAL</sequence>
<reference evidence="1 2" key="1">
    <citation type="journal article" date="2016" name="BMC Genomics">
        <title>Comparative genomics reveals Cyclospora cayetanensis possesses coccidia-like metabolism and invasion components but unique surface antigens.</title>
        <authorList>
            <person name="Liu S."/>
            <person name="Wang L."/>
            <person name="Zheng H."/>
            <person name="Xu Z."/>
            <person name="Roellig D.M."/>
            <person name="Li N."/>
            <person name="Frace M.A."/>
            <person name="Tang K."/>
            <person name="Arrowood M.J."/>
            <person name="Moss D.M."/>
            <person name="Zhang L."/>
            <person name="Feng Y."/>
            <person name="Xiao L."/>
        </authorList>
    </citation>
    <scope>NUCLEOTIDE SEQUENCE [LARGE SCALE GENOMIC DNA]</scope>
    <source>
        <strain evidence="1 2">CHN_HEN01</strain>
    </source>
</reference>
<dbReference type="EMBL" id="JROU02001567">
    <property type="protein sequence ID" value="OEH75987.1"/>
    <property type="molecule type" value="Genomic_DNA"/>
</dbReference>
<evidence type="ECO:0000313" key="1">
    <source>
        <dbReference type="EMBL" id="OEH75987.1"/>
    </source>
</evidence>
<organism evidence="1 2">
    <name type="scientific">Cyclospora cayetanensis</name>
    <dbReference type="NCBI Taxonomy" id="88456"/>
    <lineage>
        <taxon>Eukaryota</taxon>
        <taxon>Sar</taxon>
        <taxon>Alveolata</taxon>
        <taxon>Apicomplexa</taxon>
        <taxon>Conoidasida</taxon>
        <taxon>Coccidia</taxon>
        <taxon>Eucoccidiorida</taxon>
        <taxon>Eimeriorina</taxon>
        <taxon>Eimeriidae</taxon>
        <taxon>Cyclospora</taxon>
    </lineage>
</organism>
<evidence type="ECO:0000313" key="2">
    <source>
        <dbReference type="Proteomes" id="UP000095192"/>
    </source>
</evidence>
<dbReference type="Proteomes" id="UP000095192">
    <property type="component" value="Unassembled WGS sequence"/>
</dbReference>
<comment type="caution">
    <text evidence="1">The sequence shown here is derived from an EMBL/GenBank/DDBJ whole genome shotgun (WGS) entry which is preliminary data.</text>
</comment>
<dbReference type="VEuPathDB" id="ToxoDB:cyc_04558"/>
<dbReference type="InParanoid" id="A0A1D3CXR1"/>
<name>A0A1D3CXR1_9EIME</name>
<accession>A0A1D3CXR1</accession>
<keyword evidence="2" id="KW-1185">Reference proteome</keyword>